<gene>
    <name evidence="1" type="ORF">METZ01_LOCUS489761</name>
</gene>
<accession>A0A383CX50</accession>
<reference evidence="1" key="1">
    <citation type="submission" date="2018-05" db="EMBL/GenBank/DDBJ databases">
        <authorList>
            <person name="Lanie J.A."/>
            <person name="Ng W.-L."/>
            <person name="Kazmierczak K.M."/>
            <person name="Andrzejewski T.M."/>
            <person name="Davidsen T.M."/>
            <person name="Wayne K.J."/>
            <person name="Tettelin H."/>
            <person name="Glass J.I."/>
            <person name="Rusch D."/>
            <person name="Podicherti R."/>
            <person name="Tsui H.-C.T."/>
            <person name="Winkler M.E."/>
        </authorList>
    </citation>
    <scope>NUCLEOTIDE SEQUENCE</scope>
</reference>
<feature type="non-terminal residue" evidence="1">
    <location>
        <position position="1"/>
    </location>
</feature>
<organism evidence="1">
    <name type="scientific">marine metagenome</name>
    <dbReference type="NCBI Taxonomy" id="408172"/>
    <lineage>
        <taxon>unclassified sequences</taxon>
        <taxon>metagenomes</taxon>
        <taxon>ecological metagenomes</taxon>
    </lineage>
</organism>
<dbReference type="EMBL" id="UINC01212536">
    <property type="protein sequence ID" value="SVE36907.1"/>
    <property type="molecule type" value="Genomic_DNA"/>
</dbReference>
<protein>
    <recommendedName>
        <fullName evidence="2">Alcohol dehydrogenase-like C-terminal domain-containing protein</fullName>
    </recommendedName>
</protein>
<proteinExistence type="predicted"/>
<dbReference type="AlphaFoldDB" id="A0A383CX50"/>
<evidence type="ECO:0000313" key="1">
    <source>
        <dbReference type="EMBL" id="SVE36907.1"/>
    </source>
</evidence>
<evidence type="ECO:0008006" key="2">
    <source>
        <dbReference type="Google" id="ProtNLM"/>
    </source>
</evidence>
<name>A0A383CX50_9ZZZZ</name>
<sequence length="49" mass="5682">KRIISLIEDGVIDTDPWLSHQASYDDFIDEFPNWLKPETGIIKAVLHMN</sequence>